<dbReference type="InterPro" id="IPR013653">
    <property type="entry name" value="GCN5-like_dom"/>
</dbReference>
<dbReference type="CDD" id="cd04301">
    <property type="entry name" value="NAT_SF"/>
    <property type="match status" value="1"/>
</dbReference>
<dbReference type="EC" id="2.3.1.-" evidence="1"/>
<evidence type="ECO:0000256" key="1">
    <source>
        <dbReference type="RuleBase" id="RU368002"/>
    </source>
</evidence>
<dbReference type="PANTHER" id="PTHR15298">
    <property type="entry name" value="L-COA N-ACYLTRANSFERASE-RELATED"/>
    <property type="match status" value="1"/>
</dbReference>
<dbReference type="PANTHER" id="PTHR15298:SF1">
    <property type="entry name" value="GLYCINE N-ACYLTRANSFERASE-LIKE PROTEIN"/>
    <property type="match status" value="1"/>
</dbReference>
<comment type="similarity">
    <text evidence="1">Belongs to the glycine N-acyltransferase family.</text>
</comment>
<organism evidence="3 4">
    <name type="scientific">Elysia marginata</name>
    <dbReference type="NCBI Taxonomy" id="1093978"/>
    <lineage>
        <taxon>Eukaryota</taxon>
        <taxon>Metazoa</taxon>
        <taxon>Spiralia</taxon>
        <taxon>Lophotrochozoa</taxon>
        <taxon>Mollusca</taxon>
        <taxon>Gastropoda</taxon>
        <taxon>Heterobranchia</taxon>
        <taxon>Euthyneura</taxon>
        <taxon>Panpulmonata</taxon>
        <taxon>Sacoglossa</taxon>
        <taxon>Placobranchoidea</taxon>
        <taxon>Plakobranchidae</taxon>
        <taxon>Elysia</taxon>
    </lineage>
</organism>
<dbReference type="GO" id="GO:0047961">
    <property type="term" value="F:glycine N-acyltransferase activity"/>
    <property type="evidence" value="ECO:0007669"/>
    <property type="project" value="InterPro"/>
</dbReference>
<protein>
    <recommendedName>
        <fullName evidence="1">Glycine N-acyltransferase-like protein</fullName>
        <ecNumber evidence="1">2.3.1.-</ecNumber>
    </recommendedName>
</protein>
<comment type="caution">
    <text evidence="3">The sequence shown here is derived from an EMBL/GenBank/DDBJ whole genome shotgun (WGS) entry which is preliminary data.</text>
</comment>
<dbReference type="Proteomes" id="UP000762676">
    <property type="component" value="Unassembled WGS sequence"/>
</dbReference>
<keyword evidence="1" id="KW-0808">Transferase</keyword>
<evidence type="ECO:0000313" key="3">
    <source>
        <dbReference type="EMBL" id="GFR63547.1"/>
    </source>
</evidence>
<name>A0AAV4EQZ5_9GAST</name>
<dbReference type="EMBL" id="BMAT01007409">
    <property type="protein sequence ID" value="GFR63547.1"/>
    <property type="molecule type" value="Genomic_DNA"/>
</dbReference>
<dbReference type="InterPro" id="IPR010313">
    <property type="entry name" value="Glycine_N-acyltransferase"/>
</dbReference>
<evidence type="ECO:0000313" key="4">
    <source>
        <dbReference type="Proteomes" id="UP000762676"/>
    </source>
</evidence>
<dbReference type="GO" id="GO:0005739">
    <property type="term" value="C:mitochondrion"/>
    <property type="evidence" value="ECO:0007669"/>
    <property type="project" value="InterPro"/>
</dbReference>
<keyword evidence="1" id="KW-0012">Acyltransferase</keyword>
<gene>
    <name evidence="3" type="ORF">ElyMa_003607900</name>
</gene>
<dbReference type="Gene3D" id="3.40.630.30">
    <property type="match status" value="1"/>
</dbReference>
<dbReference type="SUPFAM" id="SSF55729">
    <property type="entry name" value="Acyl-CoA N-acyltransferases (Nat)"/>
    <property type="match status" value="1"/>
</dbReference>
<dbReference type="InterPro" id="IPR016181">
    <property type="entry name" value="Acyl_CoA_acyltransferase"/>
</dbReference>
<dbReference type="InterPro" id="IPR000182">
    <property type="entry name" value="GNAT_dom"/>
</dbReference>
<dbReference type="AlphaFoldDB" id="A0AAV4EQZ5"/>
<dbReference type="Pfam" id="PF08445">
    <property type="entry name" value="FR47"/>
    <property type="match status" value="1"/>
</dbReference>
<sequence length="250" mass="27829">MEPSTLHRVTASELPTLKRWLEKYLPHSFKLHNTVTETLLGRWNGSTFCTLGWPNILAAGEGELNPNCQSYLYHAHPRSTSVFSPNREHLETFLLLPGYLDWTQPMFFQGISTTLRSTIESVARAKGGHCTIKPNIILEAKKEDLPLRDGKCVGLEAGTEEGTLGMLHVRQDARGRGLGTVITSHLAHQYFSAGLPVMVVVGAGNESSLRMHTSCGFKEICRADWIFYNIGDTREFLHEIGYTADVSSVK</sequence>
<accession>A0AAV4EQZ5</accession>
<proteinExistence type="inferred from homology"/>
<evidence type="ECO:0000259" key="2">
    <source>
        <dbReference type="PROSITE" id="PS51186"/>
    </source>
</evidence>
<reference evidence="3 4" key="1">
    <citation type="journal article" date="2021" name="Elife">
        <title>Chloroplast acquisition without the gene transfer in kleptoplastic sea slugs, Plakobranchus ocellatus.</title>
        <authorList>
            <person name="Maeda T."/>
            <person name="Takahashi S."/>
            <person name="Yoshida T."/>
            <person name="Shimamura S."/>
            <person name="Takaki Y."/>
            <person name="Nagai Y."/>
            <person name="Toyoda A."/>
            <person name="Suzuki Y."/>
            <person name="Arimoto A."/>
            <person name="Ishii H."/>
            <person name="Satoh N."/>
            <person name="Nishiyama T."/>
            <person name="Hasebe M."/>
            <person name="Maruyama T."/>
            <person name="Minagawa J."/>
            <person name="Obokata J."/>
            <person name="Shigenobu S."/>
        </authorList>
    </citation>
    <scope>NUCLEOTIDE SEQUENCE [LARGE SCALE GENOMIC DNA]</scope>
</reference>
<feature type="domain" description="N-acetyltransferase" evidence="2">
    <location>
        <begin position="148"/>
        <end position="235"/>
    </location>
</feature>
<keyword evidence="4" id="KW-1185">Reference proteome</keyword>
<dbReference type="PROSITE" id="PS51186">
    <property type="entry name" value="GNAT"/>
    <property type="match status" value="1"/>
</dbReference>